<organism evidence="2 3">
    <name type="scientific">Spiroplasma chinense</name>
    <dbReference type="NCBI Taxonomy" id="216932"/>
    <lineage>
        <taxon>Bacteria</taxon>
        <taxon>Bacillati</taxon>
        <taxon>Mycoplasmatota</taxon>
        <taxon>Mollicutes</taxon>
        <taxon>Entomoplasmatales</taxon>
        <taxon>Spiroplasmataceae</taxon>
        <taxon>Spiroplasma</taxon>
    </lineage>
</organism>
<dbReference type="EMBL" id="CP043026">
    <property type="protein sequence ID" value="QEH62198.1"/>
    <property type="molecule type" value="Genomic_DNA"/>
</dbReference>
<keyword evidence="1" id="KW-1133">Transmembrane helix</keyword>
<name>A0A5B9Y4V6_9MOLU</name>
<feature type="transmembrane region" description="Helical" evidence="1">
    <location>
        <begin position="128"/>
        <end position="147"/>
    </location>
</feature>
<keyword evidence="3" id="KW-1185">Reference proteome</keyword>
<feature type="transmembrane region" description="Helical" evidence="1">
    <location>
        <begin position="203"/>
        <end position="225"/>
    </location>
</feature>
<keyword evidence="1" id="KW-0472">Membrane</keyword>
<evidence type="ECO:0000313" key="3">
    <source>
        <dbReference type="Proteomes" id="UP000323144"/>
    </source>
</evidence>
<proteinExistence type="predicted"/>
<dbReference type="AlphaFoldDB" id="A0A5B9Y4V6"/>
<reference evidence="2 3" key="1">
    <citation type="submission" date="2019-08" db="EMBL/GenBank/DDBJ databases">
        <title>Complete genome sequence of Spiroplasma chinense CCH (DSM 19755).</title>
        <authorList>
            <person name="Shen H.-Y."/>
            <person name="Lin Y.-C."/>
            <person name="Chou L."/>
            <person name="Kuo C.-H."/>
        </authorList>
    </citation>
    <scope>NUCLEOTIDE SEQUENCE [LARGE SCALE GENOMIC DNA]</scope>
    <source>
        <strain evidence="2 3">CCH</strain>
    </source>
</reference>
<protein>
    <recommendedName>
        <fullName evidence="4">Transmembrane protein</fullName>
    </recommendedName>
</protein>
<evidence type="ECO:0000313" key="2">
    <source>
        <dbReference type="EMBL" id="QEH62198.1"/>
    </source>
</evidence>
<accession>A0A5B9Y4V6</accession>
<sequence length="302" mass="33412">MRSWEIQRVKFWVVFANIVGLIIASIAAVILFYTFVQATTIGIEGVTNTVWSLIFAISAFAIAANIAACSFIINFTKKSDDATFSNNRYILVLFSLSSGGIFTPFILMRMPNVDVRTSINPKIVVSKGYGIIALSSAIVGFATFTIFNAATSNLSNLGSLEGTQSTALITSMAIFGVFLFWGILNCALFIGKTVDETSTEVSGFRNFIAIINFVIATITLIWIIINSISTIISAISDTFNRRSGFLSTMFNSMLLGLRIAMQMFIIYTAWHCIKGIWSKKGEFEYGQYQRLSDKQAEYQGRF</sequence>
<feature type="transmembrane region" description="Helical" evidence="1">
    <location>
        <begin position="89"/>
        <end position="107"/>
    </location>
</feature>
<keyword evidence="1" id="KW-0812">Transmembrane</keyword>
<evidence type="ECO:0000256" key="1">
    <source>
        <dbReference type="SAM" id="Phobius"/>
    </source>
</evidence>
<dbReference type="RefSeq" id="WP_166508564.1">
    <property type="nucleotide sequence ID" value="NZ_CP043026.1"/>
</dbReference>
<feature type="transmembrane region" description="Helical" evidence="1">
    <location>
        <begin position="245"/>
        <end position="270"/>
    </location>
</feature>
<dbReference type="KEGG" id="schi:SCHIN_v1c10050"/>
<feature type="transmembrane region" description="Helical" evidence="1">
    <location>
        <begin position="167"/>
        <end position="191"/>
    </location>
</feature>
<feature type="transmembrane region" description="Helical" evidence="1">
    <location>
        <begin position="48"/>
        <end position="73"/>
    </location>
</feature>
<evidence type="ECO:0008006" key="4">
    <source>
        <dbReference type="Google" id="ProtNLM"/>
    </source>
</evidence>
<feature type="transmembrane region" description="Helical" evidence="1">
    <location>
        <begin position="12"/>
        <end position="36"/>
    </location>
</feature>
<gene>
    <name evidence="2" type="ORF">SCHIN_v1c10050</name>
</gene>
<dbReference type="Proteomes" id="UP000323144">
    <property type="component" value="Chromosome"/>
</dbReference>